<dbReference type="InterPro" id="IPR036844">
    <property type="entry name" value="Hint_dom_sf"/>
</dbReference>
<reference evidence="4" key="1">
    <citation type="submission" date="2019-10" db="EMBL/GenBank/DDBJ databases">
        <title>Lacipirellula parvula gen. nov., sp. nov., representing a lineage of planctomycetes widespread in freshwater anoxic habitats, and description of the family Lacipirellulaceae.</title>
        <authorList>
            <person name="Dedysh S.N."/>
            <person name="Kulichevskaya I.S."/>
            <person name="Beletsky A.V."/>
            <person name="Rakitin A.L."/>
            <person name="Mardanov A.V."/>
            <person name="Ivanova A.A."/>
            <person name="Saltykova V.X."/>
            <person name="Rijpstra W.I.C."/>
            <person name="Sinninghe Damste J.S."/>
            <person name="Ravin N.V."/>
        </authorList>
    </citation>
    <scope>NUCLEOTIDE SEQUENCE [LARGE SCALE GENOMIC DNA]</scope>
    <source>
        <strain evidence="4">PX69</strain>
    </source>
</reference>
<dbReference type="AlphaFoldDB" id="A0A5K7XML6"/>
<gene>
    <name evidence="3" type="ORF">PLANPX_5495</name>
</gene>
<dbReference type="Gene3D" id="2.170.16.10">
    <property type="entry name" value="Hedgehog/Intein (Hint) domain"/>
    <property type="match status" value="1"/>
</dbReference>
<dbReference type="Pfam" id="PF07591">
    <property type="entry name" value="PT-HINT"/>
    <property type="match status" value="1"/>
</dbReference>
<dbReference type="RefSeq" id="WP_152101163.1">
    <property type="nucleotide sequence ID" value="NZ_AP021861.1"/>
</dbReference>
<protein>
    <recommendedName>
        <fullName evidence="5">Hint domain-containing protein</fullName>
    </recommendedName>
</protein>
<dbReference type="EMBL" id="AP021861">
    <property type="protein sequence ID" value="BBO35883.1"/>
    <property type="molecule type" value="Genomic_DNA"/>
</dbReference>
<accession>A0A5K7XML6</accession>
<keyword evidence="2" id="KW-0732">Signal</keyword>
<feature type="region of interest" description="Disordered" evidence="1">
    <location>
        <begin position="455"/>
        <end position="491"/>
    </location>
</feature>
<dbReference type="SUPFAM" id="SSF51294">
    <property type="entry name" value="Hedgehog/intein (Hint) domain"/>
    <property type="match status" value="1"/>
</dbReference>
<dbReference type="KEGG" id="lpav:PLANPX_5495"/>
<proteinExistence type="predicted"/>
<evidence type="ECO:0008006" key="5">
    <source>
        <dbReference type="Google" id="ProtNLM"/>
    </source>
</evidence>
<name>A0A5K7XML6_9BACT</name>
<keyword evidence="4" id="KW-1185">Reference proteome</keyword>
<evidence type="ECO:0000256" key="1">
    <source>
        <dbReference type="SAM" id="MobiDB-lite"/>
    </source>
</evidence>
<dbReference type="Proteomes" id="UP000326837">
    <property type="component" value="Chromosome"/>
</dbReference>
<evidence type="ECO:0000313" key="3">
    <source>
        <dbReference type="EMBL" id="BBO35883.1"/>
    </source>
</evidence>
<feature type="chain" id="PRO_5024868704" description="Hint domain-containing protein" evidence="2">
    <location>
        <begin position="20"/>
        <end position="684"/>
    </location>
</feature>
<evidence type="ECO:0000256" key="2">
    <source>
        <dbReference type="SAM" id="SignalP"/>
    </source>
</evidence>
<sequence>MARSKSVALCAVLALGSIAPLDGTPATQLVAAEIKPKLVDSPKNAPKLVEQAISVGLAGNAQERESLLKRAAEADPDYAPAKWQRGLINFEGQWRSPEEVASHVSSDNRWQEYDALKSEASNTPADHLRLAQWSMRQGLTAEERYHWANVLMANPAHDQARQRLGAQEYQGRLYTREQVAAEKARLEQAKRDAAKFKPQFAQYCKDATSELKVTREKGLAKIRAIHDVAAIPALRDAVGRALETSGGKEHRAELVLAMTAALASMPEHPATLALTELSVFSSIPEVRHAAAEGLRPRPATDFVPLLMAALQAPIEADVDVMAAPDGTVRLVETLTQQEPLREVARVHSLNYEVDGVFGRDTIKTDVGAVLNGHLNAASQRAGATQSRVEQLNAASAERNKRINEVLKIVLGVEPSSEDVASWWRAWQDYNELESDEIKTVVESSTSETYTTAFEQAPKPALIKGDMRGSQRATTGTQREQRPRENLSRVAEGPPNAGWLIAAVEGTQLPTSRVSARPPCECFAPGTLVWKQSGPTPIEQIRVGDMVLSQHPSTGELAYRPVIETTVGPLSPVVRVKLPNEEFISTLGHRYWVDGSGWAMAKEMRLPATLHTLQGSAKVEEIAPAEEMECHNLVVDEFHTFVIGKSQLLVHDKTCPQPTLALTPGFVPKPGTARDVAKSFVTAKP</sequence>
<evidence type="ECO:0000313" key="4">
    <source>
        <dbReference type="Proteomes" id="UP000326837"/>
    </source>
</evidence>
<organism evidence="3 4">
    <name type="scientific">Lacipirellula parvula</name>
    <dbReference type="NCBI Taxonomy" id="2650471"/>
    <lineage>
        <taxon>Bacteria</taxon>
        <taxon>Pseudomonadati</taxon>
        <taxon>Planctomycetota</taxon>
        <taxon>Planctomycetia</taxon>
        <taxon>Pirellulales</taxon>
        <taxon>Lacipirellulaceae</taxon>
        <taxon>Lacipirellula</taxon>
    </lineage>
</organism>
<feature type="signal peptide" evidence="2">
    <location>
        <begin position="1"/>
        <end position="19"/>
    </location>
</feature>